<accession>A0A9X4H788</accession>
<dbReference type="PANTHER" id="PTHR21299:SF1">
    <property type="entry name" value="PANTOATE--BETA-ALANINE LIGASE"/>
    <property type="match status" value="1"/>
</dbReference>
<reference evidence="9" key="1">
    <citation type="submission" date="2022-02" db="EMBL/GenBank/DDBJ databases">
        <authorList>
            <person name="Leng L."/>
        </authorList>
    </citation>
    <scope>NUCLEOTIDE SEQUENCE</scope>
    <source>
        <strain evidence="9">JI</strain>
    </source>
</reference>
<comment type="caution">
    <text evidence="9">The sequence shown here is derived from an EMBL/GenBank/DDBJ whole genome shotgun (WGS) entry which is preliminary data.</text>
</comment>
<protein>
    <recommendedName>
        <fullName evidence="8">Pantothenate synthetase</fullName>
        <shortName evidence="8">PS</shortName>
        <ecNumber evidence="8">6.3.2.1</ecNumber>
    </recommendedName>
    <alternativeName>
        <fullName evidence="8">Pantoate--beta-alanine ligase</fullName>
    </alternativeName>
    <alternativeName>
        <fullName evidence="8">Pantoate-activating enzyme</fullName>
    </alternativeName>
</protein>
<proteinExistence type="inferred from homology"/>
<comment type="function">
    <text evidence="8">Catalyzes the condensation of pantoate with beta-alanine in an ATP-dependent reaction via a pantoyl-adenylate intermediate.</text>
</comment>
<feature type="binding site" evidence="8">
    <location>
        <position position="176"/>
    </location>
    <ligand>
        <name>ATP</name>
        <dbReference type="ChEBI" id="CHEBI:30616"/>
    </ligand>
</feature>
<dbReference type="InterPro" id="IPR014729">
    <property type="entry name" value="Rossmann-like_a/b/a_fold"/>
</dbReference>
<comment type="catalytic activity">
    <reaction evidence="7 8">
        <text>(R)-pantoate + beta-alanine + ATP = (R)-pantothenate + AMP + diphosphate + H(+)</text>
        <dbReference type="Rhea" id="RHEA:10912"/>
        <dbReference type="ChEBI" id="CHEBI:15378"/>
        <dbReference type="ChEBI" id="CHEBI:15980"/>
        <dbReference type="ChEBI" id="CHEBI:29032"/>
        <dbReference type="ChEBI" id="CHEBI:30616"/>
        <dbReference type="ChEBI" id="CHEBI:33019"/>
        <dbReference type="ChEBI" id="CHEBI:57966"/>
        <dbReference type="ChEBI" id="CHEBI:456215"/>
        <dbReference type="EC" id="6.3.2.1"/>
    </reaction>
</comment>
<evidence type="ECO:0000256" key="5">
    <source>
        <dbReference type="ARBA" id="ARBA00022741"/>
    </source>
</evidence>
<comment type="subcellular location">
    <subcellularLocation>
        <location evidence="8">Cytoplasm</location>
    </subcellularLocation>
</comment>
<evidence type="ECO:0000256" key="4">
    <source>
        <dbReference type="ARBA" id="ARBA00022655"/>
    </source>
</evidence>
<comment type="pathway">
    <text evidence="1 8">Cofactor biosynthesis; (R)-pantothenate biosynthesis; (R)-pantothenate from (R)-pantoate and beta-alanine: step 1/1.</text>
</comment>
<dbReference type="GO" id="GO:0005524">
    <property type="term" value="F:ATP binding"/>
    <property type="evidence" value="ECO:0007669"/>
    <property type="project" value="UniProtKB-KW"/>
</dbReference>
<dbReference type="AlphaFoldDB" id="A0A9X4H788"/>
<dbReference type="NCBIfam" id="TIGR00125">
    <property type="entry name" value="cyt_tran_rel"/>
    <property type="match status" value="1"/>
</dbReference>
<evidence type="ECO:0000256" key="2">
    <source>
        <dbReference type="ARBA" id="ARBA00009256"/>
    </source>
</evidence>
<dbReference type="InterPro" id="IPR003721">
    <property type="entry name" value="Pantoate_ligase"/>
</dbReference>
<keyword evidence="4 8" id="KW-0566">Pantothenate biosynthesis</keyword>
<dbReference type="EC" id="6.3.2.1" evidence="8"/>
<dbReference type="InterPro" id="IPR004821">
    <property type="entry name" value="Cyt_trans-like"/>
</dbReference>
<dbReference type="GO" id="GO:0004592">
    <property type="term" value="F:pantoate-beta-alanine ligase activity"/>
    <property type="evidence" value="ECO:0007669"/>
    <property type="project" value="UniProtKB-UniRule"/>
</dbReference>
<evidence type="ECO:0000313" key="10">
    <source>
        <dbReference type="Proteomes" id="UP001154312"/>
    </source>
</evidence>
<dbReference type="NCBIfam" id="TIGR00018">
    <property type="entry name" value="panC"/>
    <property type="match status" value="1"/>
</dbReference>
<dbReference type="HAMAP" id="MF_00158">
    <property type="entry name" value="PanC"/>
    <property type="match status" value="1"/>
</dbReference>
<dbReference type="EMBL" id="JAKOAV010000026">
    <property type="protein sequence ID" value="MDF9409239.1"/>
    <property type="molecule type" value="Genomic_DNA"/>
</dbReference>
<dbReference type="GO" id="GO:0015940">
    <property type="term" value="P:pantothenate biosynthetic process"/>
    <property type="evidence" value="ECO:0007669"/>
    <property type="project" value="UniProtKB-UniRule"/>
</dbReference>
<dbReference type="InterPro" id="IPR042176">
    <property type="entry name" value="Pantoate_ligase_C"/>
</dbReference>
<feature type="binding site" evidence="8">
    <location>
        <begin position="30"/>
        <end position="37"/>
    </location>
    <ligand>
        <name>ATP</name>
        <dbReference type="ChEBI" id="CHEBI:30616"/>
    </ligand>
</feature>
<keyword evidence="10" id="KW-1185">Reference proteome</keyword>
<dbReference type="SUPFAM" id="SSF52374">
    <property type="entry name" value="Nucleotidylyl transferase"/>
    <property type="match status" value="1"/>
</dbReference>
<sequence length="289" mass="32065">MYICHTVAEIRKFVREARTRGQTVGFVPTMGYLHEGHLELMRQAKERCDVVVISIFVNPTQFGPQEDFARYPRDLERDVQMAGEVGVDAVFNPSVEEIYPAGYCTYVEVERITERLCGLSRPGHFRGVTTVVAKLFNIVAPDQAFFGQKDAQQVLVIKRMAADLNMDLEVVTVPTVREADGLAMSSRNVYLDAVQRQAALVLSRSLQAAAEAVAAGQRDVSTIRQLVVDMIKAEPLAEIDYVEIYSHPDLEPVVTLNGPALLALAVKIGRTRLIDNIILGVRDHVSNNV</sequence>
<comment type="subunit">
    <text evidence="8">Homodimer.</text>
</comment>
<dbReference type="RefSeq" id="WP_277444689.1">
    <property type="nucleotide sequence ID" value="NZ_JAKOAV010000026.1"/>
</dbReference>
<dbReference type="FunFam" id="3.40.50.620:FF:000013">
    <property type="entry name" value="Pantothenate synthetase"/>
    <property type="match status" value="1"/>
</dbReference>
<keyword evidence="8" id="KW-0963">Cytoplasm</keyword>
<comment type="miscellaneous">
    <text evidence="8">The reaction proceeds by a bi uni uni bi ping pong mechanism.</text>
</comment>
<name>A0A9X4H788_9FIRM</name>
<feature type="binding site" evidence="8">
    <location>
        <position position="61"/>
    </location>
    <ligand>
        <name>beta-alanine</name>
        <dbReference type="ChEBI" id="CHEBI:57966"/>
    </ligand>
</feature>
<evidence type="ECO:0000256" key="7">
    <source>
        <dbReference type="ARBA" id="ARBA00048258"/>
    </source>
</evidence>
<organism evidence="9 10">
    <name type="scientific">Pelotomaculum isophthalicicum JI</name>
    <dbReference type="NCBI Taxonomy" id="947010"/>
    <lineage>
        <taxon>Bacteria</taxon>
        <taxon>Bacillati</taxon>
        <taxon>Bacillota</taxon>
        <taxon>Clostridia</taxon>
        <taxon>Eubacteriales</taxon>
        <taxon>Desulfotomaculaceae</taxon>
        <taxon>Pelotomaculum</taxon>
    </lineage>
</organism>
<dbReference type="CDD" id="cd00560">
    <property type="entry name" value="PanC"/>
    <property type="match status" value="1"/>
</dbReference>
<keyword evidence="3 8" id="KW-0436">Ligase</keyword>
<dbReference type="GO" id="GO:0005829">
    <property type="term" value="C:cytosol"/>
    <property type="evidence" value="ECO:0007669"/>
    <property type="project" value="TreeGrafter"/>
</dbReference>
<evidence type="ECO:0000313" key="9">
    <source>
        <dbReference type="EMBL" id="MDF9409239.1"/>
    </source>
</evidence>
<dbReference type="Gene3D" id="3.40.50.620">
    <property type="entry name" value="HUPs"/>
    <property type="match status" value="1"/>
</dbReference>
<feature type="active site" description="Proton donor" evidence="8">
    <location>
        <position position="37"/>
    </location>
</feature>
<feature type="binding site" evidence="8">
    <location>
        <begin position="184"/>
        <end position="187"/>
    </location>
    <ligand>
        <name>ATP</name>
        <dbReference type="ChEBI" id="CHEBI:30616"/>
    </ligand>
</feature>
<dbReference type="FunFam" id="3.30.1300.10:FF:000001">
    <property type="entry name" value="Pantothenate synthetase"/>
    <property type="match status" value="1"/>
</dbReference>
<dbReference type="Gene3D" id="3.30.1300.10">
    <property type="entry name" value="Pantoate-beta-alanine ligase, C-terminal domain"/>
    <property type="match status" value="1"/>
</dbReference>
<feature type="binding site" evidence="8">
    <location>
        <position position="61"/>
    </location>
    <ligand>
        <name>(R)-pantoate</name>
        <dbReference type="ChEBI" id="CHEBI:15980"/>
    </ligand>
</feature>
<keyword evidence="6 8" id="KW-0067">ATP-binding</keyword>
<feature type="binding site" evidence="8">
    <location>
        <position position="153"/>
    </location>
    <ligand>
        <name>(R)-pantoate</name>
        <dbReference type="ChEBI" id="CHEBI:15980"/>
    </ligand>
</feature>
<gene>
    <name evidence="8 9" type="primary">panC</name>
    <name evidence="9" type="ORF">L7E55_12870</name>
</gene>
<evidence type="ECO:0000256" key="3">
    <source>
        <dbReference type="ARBA" id="ARBA00022598"/>
    </source>
</evidence>
<dbReference type="Proteomes" id="UP001154312">
    <property type="component" value="Unassembled WGS sequence"/>
</dbReference>
<dbReference type="Pfam" id="PF02569">
    <property type="entry name" value="Pantoate_ligase"/>
    <property type="match status" value="1"/>
</dbReference>
<comment type="similarity">
    <text evidence="2 8">Belongs to the pantothenate synthetase family.</text>
</comment>
<evidence type="ECO:0000256" key="1">
    <source>
        <dbReference type="ARBA" id="ARBA00004990"/>
    </source>
</evidence>
<dbReference type="PANTHER" id="PTHR21299">
    <property type="entry name" value="CYTIDYLATE KINASE/PANTOATE-BETA-ALANINE LIGASE"/>
    <property type="match status" value="1"/>
</dbReference>
<feature type="binding site" evidence="8">
    <location>
        <begin position="147"/>
        <end position="150"/>
    </location>
    <ligand>
        <name>ATP</name>
        <dbReference type="ChEBI" id="CHEBI:30616"/>
    </ligand>
</feature>
<evidence type="ECO:0000256" key="6">
    <source>
        <dbReference type="ARBA" id="ARBA00022840"/>
    </source>
</evidence>
<evidence type="ECO:0000256" key="8">
    <source>
        <dbReference type="HAMAP-Rule" id="MF_00158"/>
    </source>
</evidence>
<keyword evidence="5 8" id="KW-0547">Nucleotide-binding</keyword>